<evidence type="ECO:0000313" key="3">
    <source>
        <dbReference type="EMBL" id="MFD2612060.1"/>
    </source>
</evidence>
<dbReference type="InterPro" id="IPR041401">
    <property type="entry name" value="TseB-like_dom"/>
</dbReference>
<feature type="domain" description="Cell wall elongation regulator TseB-like" evidence="2">
    <location>
        <begin position="39"/>
        <end position="82"/>
    </location>
</feature>
<organism evidence="3 4">
    <name type="scientific">Paenibacillus gansuensis</name>
    <dbReference type="NCBI Taxonomy" id="306542"/>
    <lineage>
        <taxon>Bacteria</taxon>
        <taxon>Bacillati</taxon>
        <taxon>Bacillota</taxon>
        <taxon>Bacilli</taxon>
        <taxon>Bacillales</taxon>
        <taxon>Paenibacillaceae</taxon>
        <taxon>Paenibacillus</taxon>
    </lineage>
</organism>
<evidence type="ECO:0000256" key="1">
    <source>
        <dbReference type="SAM" id="Phobius"/>
    </source>
</evidence>
<keyword evidence="1" id="KW-1133">Transmembrane helix</keyword>
<gene>
    <name evidence="3" type="ORF">ACFSUF_06420</name>
</gene>
<evidence type="ECO:0000259" key="2">
    <source>
        <dbReference type="Pfam" id="PF17881"/>
    </source>
</evidence>
<dbReference type="Proteomes" id="UP001597541">
    <property type="component" value="Unassembled WGS sequence"/>
</dbReference>
<feature type="transmembrane region" description="Helical" evidence="1">
    <location>
        <begin position="7"/>
        <end position="29"/>
    </location>
</feature>
<keyword evidence="1" id="KW-0472">Membrane</keyword>
<dbReference type="SUPFAM" id="SSF54403">
    <property type="entry name" value="Cystatin/monellin"/>
    <property type="match status" value="2"/>
</dbReference>
<name>A0ABW5P9V7_9BACL</name>
<dbReference type="RefSeq" id="WP_377601262.1">
    <property type="nucleotide sequence ID" value="NZ_JBHUME010000005.1"/>
</dbReference>
<keyword evidence="1" id="KW-0812">Transmembrane</keyword>
<dbReference type="InterPro" id="IPR046350">
    <property type="entry name" value="Cystatin_sf"/>
</dbReference>
<keyword evidence="4" id="KW-1185">Reference proteome</keyword>
<sequence>MFRNKRAVVVIILGIILAAVALNRFYYYIQLDHWTAQQKAVQAAKKGAGITQVDRIDSYVWDEAYYVVTGKNKDGEQLLVWMREDGSRLEWELASHGSNRQQIRNLVEGRSPGAAILRIQPGKMKGAYVWEVFYKYNDGSGERYFYDFYQWKDAKYIVTYKMSKH</sequence>
<protein>
    <submittedName>
        <fullName evidence="3">DUF5590 domain-containing protein</fullName>
    </submittedName>
</protein>
<evidence type="ECO:0000313" key="4">
    <source>
        <dbReference type="Proteomes" id="UP001597541"/>
    </source>
</evidence>
<proteinExistence type="predicted"/>
<comment type="caution">
    <text evidence="3">The sequence shown here is derived from an EMBL/GenBank/DDBJ whole genome shotgun (WGS) entry which is preliminary data.</text>
</comment>
<reference evidence="4" key="1">
    <citation type="journal article" date="2019" name="Int. J. Syst. Evol. Microbiol.">
        <title>The Global Catalogue of Microorganisms (GCM) 10K type strain sequencing project: providing services to taxonomists for standard genome sequencing and annotation.</title>
        <authorList>
            <consortium name="The Broad Institute Genomics Platform"/>
            <consortium name="The Broad Institute Genome Sequencing Center for Infectious Disease"/>
            <person name="Wu L."/>
            <person name="Ma J."/>
        </authorList>
    </citation>
    <scope>NUCLEOTIDE SEQUENCE [LARGE SCALE GENOMIC DNA]</scope>
    <source>
        <strain evidence="4">KCTC 3950</strain>
    </source>
</reference>
<dbReference type="EMBL" id="JBHUME010000005">
    <property type="protein sequence ID" value="MFD2612060.1"/>
    <property type="molecule type" value="Genomic_DNA"/>
</dbReference>
<accession>A0ABW5P9V7</accession>
<dbReference type="Pfam" id="PF17881">
    <property type="entry name" value="TseB"/>
    <property type="match status" value="1"/>
</dbReference>
<dbReference type="Gene3D" id="3.10.450.40">
    <property type="match status" value="2"/>
</dbReference>